<evidence type="ECO:0000313" key="2">
    <source>
        <dbReference type="Proteomes" id="UP000774617"/>
    </source>
</evidence>
<accession>A0ABQ8GA77</accession>
<protein>
    <recommendedName>
        <fullName evidence="3">Secreted protein</fullName>
    </recommendedName>
</protein>
<dbReference type="EMBL" id="JAGTJR010000014">
    <property type="protein sequence ID" value="KAH7049174.1"/>
    <property type="molecule type" value="Genomic_DNA"/>
</dbReference>
<evidence type="ECO:0008006" key="3">
    <source>
        <dbReference type="Google" id="ProtNLM"/>
    </source>
</evidence>
<proteinExistence type="predicted"/>
<comment type="caution">
    <text evidence="1">The sequence shown here is derived from an EMBL/GenBank/DDBJ whole genome shotgun (WGS) entry which is preliminary data.</text>
</comment>
<reference evidence="1 2" key="1">
    <citation type="journal article" date="2021" name="Nat. Commun.">
        <title>Genetic determinants of endophytism in the Arabidopsis root mycobiome.</title>
        <authorList>
            <person name="Mesny F."/>
            <person name="Miyauchi S."/>
            <person name="Thiergart T."/>
            <person name="Pickel B."/>
            <person name="Atanasova L."/>
            <person name="Karlsson M."/>
            <person name="Huettel B."/>
            <person name="Barry K.W."/>
            <person name="Haridas S."/>
            <person name="Chen C."/>
            <person name="Bauer D."/>
            <person name="Andreopoulos W."/>
            <person name="Pangilinan J."/>
            <person name="LaButti K."/>
            <person name="Riley R."/>
            <person name="Lipzen A."/>
            <person name="Clum A."/>
            <person name="Drula E."/>
            <person name="Henrissat B."/>
            <person name="Kohler A."/>
            <person name="Grigoriev I.V."/>
            <person name="Martin F.M."/>
            <person name="Hacquard S."/>
        </authorList>
    </citation>
    <scope>NUCLEOTIDE SEQUENCE [LARGE SCALE GENOMIC DNA]</scope>
    <source>
        <strain evidence="1 2">MPI-SDFR-AT-0080</strain>
    </source>
</reference>
<organism evidence="1 2">
    <name type="scientific">Macrophomina phaseolina</name>
    <dbReference type="NCBI Taxonomy" id="35725"/>
    <lineage>
        <taxon>Eukaryota</taxon>
        <taxon>Fungi</taxon>
        <taxon>Dikarya</taxon>
        <taxon>Ascomycota</taxon>
        <taxon>Pezizomycotina</taxon>
        <taxon>Dothideomycetes</taxon>
        <taxon>Dothideomycetes incertae sedis</taxon>
        <taxon>Botryosphaeriales</taxon>
        <taxon>Botryosphaeriaceae</taxon>
        <taxon>Macrophomina</taxon>
    </lineage>
</organism>
<sequence length="106" mass="12151">MLLPMGCRLWDVFFLTVLYLLCNQLCWSLVSSHAYHTLEQSGPVIWNFAPSSSQRVLRVTSFTICVSSFARLSFLGMRAYLCARDAGRCKASFLSRKKKRIFDAFL</sequence>
<keyword evidence="2" id="KW-1185">Reference proteome</keyword>
<name>A0ABQ8GA77_9PEZI</name>
<dbReference type="Proteomes" id="UP000774617">
    <property type="component" value="Unassembled WGS sequence"/>
</dbReference>
<gene>
    <name evidence="1" type="ORF">B0J12DRAFT_96533</name>
</gene>
<evidence type="ECO:0000313" key="1">
    <source>
        <dbReference type="EMBL" id="KAH7049174.1"/>
    </source>
</evidence>